<evidence type="ECO:0000313" key="2">
    <source>
        <dbReference type="Proteomes" id="UP001153332"/>
    </source>
</evidence>
<comment type="caution">
    <text evidence="1">The sequence shown here is derived from an EMBL/GenBank/DDBJ whole genome shotgun (WGS) entry which is preliminary data.</text>
</comment>
<gene>
    <name evidence="1" type="ORF">O1611_g3791</name>
</gene>
<proteinExistence type="predicted"/>
<organism evidence="1 2">
    <name type="scientific">Lasiodiplodia mahajangana</name>
    <dbReference type="NCBI Taxonomy" id="1108764"/>
    <lineage>
        <taxon>Eukaryota</taxon>
        <taxon>Fungi</taxon>
        <taxon>Dikarya</taxon>
        <taxon>Ascomycota</taxon>
        <taxon>Pezizomycotina</taxon>
        <taxon>Dothideomycetes</taxon>
        <taxon>Dothideomycetes incertae sedis</taxon>
        <taxon>Botryosphaeriales</taxon>
        <taxon>Botryosphaeriaceae</taxon>
        <taxon>Lasiodiplodia</taxon>
    </lineage>
</organism>
<name>A0ACC2JR30_9PEZI</name>
<sequence>MGIFPGGKSTRINSPRHLTLRHSRRVATAYRREVLRLAGVQLNSYWAPGLQAGPKHNINVTQSISAPTGETLSLEAEQSFFVDAPQFSLPEGSIHSTYPPSGYSDTNRILPHVVLTDPHLPWERLGSPSQGTNFELRMKMKALAAGAAGDAVRNRVPWLVMFSFSQDELRLLPEDLDGPNSIFRNTSDGVTKPVKQSATMTVNTSIDDLWKLTSDVTTPVTANLGPDSMKDSRGDFIFVKPDLFTNLFLGSDSNGNPSKGSSPNTLQYQYLAHVRKINGQGMALAGVEDTAVFSIVVGNRAGTLDNETPTTMCAHLVSIEGIENMAWPSSSHRWAVLLTFSARQRRPYSR</sequence>
<evidence type="ECO:0000313" key="1">
    <source>
        <dbReference type="EMBL" id="KAJ8129839.1"/>
    </source>
</evidence>
<dbReference type="Proteomes" id="UP001153332">
    <property type="component" value="Unassembled WGS sequence"/>
</dbReference>
<protein>
    <submittedName>
        <fullName evidence="1">Uncharacterized protein</fullName>
    </submittedName>
</protein>
<keyword evidence="2" id="KW-1185">Reference proteome</keyword>
<dbReference type="EMBL" id="JAPUUL010000646">
    <property type="protein sequence ID" value="KAJ8129839.1"/>
    <property type="molecule type" value="Genomic_DNA"/>
</dbReference>
<accession>A0ACC2JR30</accession>
<reference evidence="1" key="1">
    <citation type="submission" date="2022-12" db="EMBL/GenBank/DDBJ databases">
        <title>Genome Sequence of Lasiodiplodia mahajangana.</title>
        <authorList>
            <person name="Buettner E."/>
        </authorList>
    </citation>
    <scope>NUCLEOTIDE SEQUENCE</scope>
    <source>
        <strain evidence="1">VT137</strain>
    </source>
</reference>